<protein>
    <submittedName>
        <fullName evidence="12">Molybdopterin-dependent oxidoreductase alpha subunit</fullName>
    </submittedName>
</protein>
<dbReference type="SUPFAM" id="SSF53706">
    <property type="entry name" value="Formate dehydrogenase/DMSO reductase, domains 1-3"/>
    <property type="match status" value="1"/>
</dbReference>
<comment type="similarity">
    <text evidence="3">Belongs to the prokaryotic molybdopterin-containing oxidoreductase family.</text>
</comment>
<dbReference type="GO" id="GO:0045333">
    <property type="term" value="P:cellular respiration"/>
    <property type="evidence" value="ECO:0007669"/>
    <property type="project" value="UniProtKB-ARBA"/>
</dbReference>
<gene>
    <name evidence="12" type="ORF">HNP48_005408</name>
</gene>
<dbReference type="PANTHER" id="PTHR43105">
    <property type="entry name" value="RESPIRATORY NITRATE REDUCTASE"/>
    <property type="match status" value="1"/>
</dbReference>
<dbReference type="Gene3D" id="2.40.40.20">
    <property type="match status" value="1"/>
</dbReference>
<evidence type="ECO:0000256" key="6">
    <source>
        <dbReference type="ARBA" id="ARBA00022723"/>
    </source>
</evidence>
<dbReference type="InterPro" id="IPR037951">
    <property type="entry name" value="MopB_CT_YdeP"/>
</dbReference>
<dbReference type="InterPro" id="IPR010046">
    <property type="entry name" value="Mopterin_OxRdtse_a_bac"/>
</dbReference>
<evidence type="ECO:0000259" key="11">
    <source>
        <dbReference type="Pfam" id="PF01568"/>
    </source>
</evidence>
<keyword evidence="9" id="KW-0411">Iron-sulfur</keyword>
<dbReference type="Proteomes" id="UP000575083">
    <property type="component" value="Unassembled WGS sequence"/>
</dbReference>
<dbReference type="EMBL" id="JACHLK010000014">
    <property type="protein sequence ID" value="MBB6562692.1"/>
    <property type="molecule type" value="Genomic_DNA"/>
</dbReference>
<dbReference type="PIRSF" id="PIRSF000144">
    <property type="entry name" value="CbbBc"/>
    <property type="match status" value="1"/>
</dbReference>
<evidence type="ECO:0000313" key="13">
    <source>
        <dbReference type="Proteomes" id="UP000575083"/>
    </source>
</evidence>
<dbReference type="GO" id="GO:0016020">
    <property type="term" value="C:membrane"/>
    <property type="evidence" value="ECO:0007669"/>
    <property type="project" value="TreeGrafter"/>
</dbReference>
<dbReference type="SUPFAM" id="SSF50692">
    <property type="entry name" value="ADC-like"/>
    <property type="match status" value="1"/>
</dbReference>
<comment type="cofactor">
    <cofactor evidence="1">
        <name>Mo-bis(molybdopterin guanine dinucleotide)</name>
        <dbReference type="ChEBI" id="CHEBI:60539"/>
    </cofactor>
</comment>
<evidence type="ECO:0000256" key="4">
    <source>
        <dbReference type="ARBA" id="ARBA00022485"/>
    </source>
</evidence>
<evidence type="ECO:0000256" key="8">
    <source>
        <dbReference type="ARBA" id="ARBA00023004"/>
    </source>
</evidence>
<keyword evidence="13" id="KW-1185">Reference proteome</keyword>
<evidence type="ECO:0000256" key="1">
    <source>
        <dbReference type="ARBA" id="ARBA00001942"/>
    </source>
</evidence>
<keyword evidence="6" id="KW-0479">Metal-binding</keyword>
<dbReference type="InterPro" id="IPR050123">
    <property type="entry name" value="Prok_molybdopt-oxidoreductase"/>
</dbReference>
<dbReference type="CDD" id="cd02787">
    <property type="entry name" value="MopB_CT_ydeP"/>
    <property type="match status" value="1"/>
</dbReference>
<keyword evidence="7" id="KW-0560">Oxidoreductase</keyword>
<dbReference type="GO" id="GO:0043546">
    <property type="term" value="F:molybdopterin cofactor binding"/>
    <property type="evidence" value="ECO:0007669"/>
    <property type="project" value="InterPro"/>
</dbReference>
<proteinExistence type="inferred from homology"/>
<dbReference type="NCBIfam" id="TIGR01701">
    <property type="entry name" value="Fdhalpha-like"/>
    <property type="match status" value="1"/>
</dbReference>
<evidence type="ECO:0000259" key="10">
    <source>
        <dbReference type="Pfam" id="PF00384"/>
    </source>
</evidence>
<dbReference type="PANTHER" id="PTHR43105:SF4">
    <property type="entry name" value="PROTEIN YDEP"/>
    <property type="match status" value="1"/>
</dbReference>
<organism evidence="12 13">
    <name type="scientific">Acidovorax soli</name>
    <dbReference type="NCBI Taxonomy" id="592050"/>
    <lineage>
        <taxon>Bacteria</taxon>
        <taxon>Pseudomonadati</taxon>
        <taxon>Pseudomonadota</taxon>
        <taxon>Betaproteobacteria</taxon>
        <taxon>Burkholderiales</taxon>
        <taxon>Comamonadaceae</taxon>
        <taxon>Acidovorax</taxon>
    </lineage>
</organism>
<dbReference type="Pfam" id="PF01568">
    <property type="entry name" value="Molydop_binding"/>
    <property type="match status" value="1"/>
</dbReference>
<feature type="domain" description="Molybdopterin oxidoreductase" evidence="10">
    <location>
        <begin position="109"/>
        <end position="486"/>
    </location>
</feature>
<dbReference type="InterPro" id="IPR041953">
    <property type="entry name" value="YdeP_MopB"/>
</dbReference>
<name>A0A7X0PIP2_9BURK</name>
<dbReference type="GO" id="GO:1990204">
    <property type="term" value="C:oxidoreductase complex"/>
    <property type="evidence" value="ECO:0007669"/>
    <property type="project" value="UniProtKB-ARBA"/>
</dbReference>
<evidence type="ECO:0000256" key="2">
    <source>
        <dbReference type="ARBA" id="ARBA00001966"/>
    </source>
</evidence>
<keyword evidence="5" id="KW-0500">Molybdenum</keyword>
<dbReference type="Gene3D" id="3.40.228.10">
    <property type="entry name" value="Dimethylsulfoxide Reductase, domain 2"/>
    <property type="match status" value="1"/>
</dbReference>
<dbReference type="GO" id="GO:0051539">
    <property type="term" value="F:4 iron, 4 sulfur cluster binding"/>
    <property type="evidence" value="ECO:0007669"/>
    <property type="project" value="UniProtKB-KW"/>
</dbReference>
<evidence type="ECO:0000256" key="9">
    <source>
        <dbReference type="ARBA" id="ARBA00023014"/>
    </source>
</evidence>
<dbReference type="Pfam" id="PF00384">
    <property type="entry name" value="Molybdopterin"/>
    <property type="match status" value="1"/>
</dbReference>
<dbReference type="GO" id="GO:0030151">
    <property type="term" value="F:molybdenum ion binding"/>
    <property type="evidence" value="ECO:0007669"/>
    <property type="project" value="InterPro"/>
</dbReference>
<evidence type="ECO:0000256" key="5">
    <source>
        <dbReference type="ARBA" id="ARBA00022505"/>
    </source>
</evidence>
<reference evidence="12 13" key="1">
    <citation type="submission" date="2020-08" db="EMBL/GenBank/DDBJ databases">
        <title>Functional genomics of gut bacteria from endangered species of beetles.</title>
        <authorList>
            <person name="Carlos-Shanley C."/>
        </authorList>
    </citation>
    <scope>NUCLEOTIDE SEQUENCE [LARGE SCALE GENOMIC DNA]</scope>
    <source>
        <strain evidence="12 13">S00198</strain>
    </source>
</reference>
<dbReference type="InterPro" id="IPR006656">
    <property type="entry name" value="Mopterin_OxRdtase"/>
</dbReference>
<keyword evidence="4" id="KW-0004">4Fe-4S</keyword>
<dbReference type="AlphaFoldDB" id="A0A7X0PIP2"/>
<evidence type="ECO:0000256" key="3">
    <source>
        <dbReference type="ARBA" id="ARBA00010312"/>
    </source>
</evidence>
<keyword evidence="8" id="KW-0408">Iron</keyword>
<comment type="cofactor">
    <cofactor evidence="2">
        <name>[4Fe-4S] cluster</name>
        <dbReference type="ChEBI" id="CHEBI:49883"/>
    </cofactor>
</comment>
<dbReference type="RefSeq" id="WP_184862969.1">
    <property type="nucleotide sequence ID" value="NZ_JACHLK010000014.1"/>
</dbReference>
<dbReference type="GO" id="GO:0008863">
    <property type="term" value="F:formate dehydrogenase (NAD+) activity"/>
    <property type="evidence" value="ECO:0007669"/>
    <property type="project" value="InterPro"/>
</dbReference>
<sequence length="778" mass="85226">MKQEKIEFYKGPAGGWGALNSVKNALLRQDIPLKGAKTLLSANQPDGFDCPGCAWPDRNHASTFEFCENGVKAVAAEATARRAGPSLFAQYTVAELAGQSDFWLEDQGRLTQPMVYHAPSDQYRPIAWDDAFALIARHLNALPDPDQAIFYTSGRASNEAAFLYQLFVRQYGTNNFPDCSNMCHEPSGSGMRPQIGVGKGTVTLHDFECADAIFIFGQNPGTNHPRMLGELREAHKRGARIVSFNPLRERGLERFADPQDKLEMATLGSTPISTHYFQLRVGGDLPAVKGMMKHVLEQEDARGGVLDHAFIAEHTTGFDALAADLRAESWALLEQESGLTEAQMRSAADIYIGAKSVIACWGMGITQHKHAVATIQGIVSLLMMRGNIGREGAGPCPVRGHSNVQGDRTMGIWEKPPAALLDRLRDVFGFEPPRKNGVDTVEAIRQMLDGKGKVFFALGGNFAAATPDTYETWKALQRCDLTVHVTTKLNRSHIVHGKEALILPCLGRTEIDVQAGGPQGVTVEDSMSMVHISVGINPPASEHLLSEPAIVARLAAATLGARSNVPWLWLVEDYARIRDQIEKVFPDFKDFNRRVAVPGGFRLRNTASERVWATASGKASFHAHAVPRDTPSHIARERYKDAVVFTLLTTRSHDQYNTTIYGMDDRYRGVYGQRRVVFINDKDIRALGMQDGDWVDIQTVWSDGQERRAERFKLVAYDIPRGNLAAYYPETNPLVPLSAVADTAGTPTSKSIPVLLLPHVPGGAALAGTTVPAQAEAP</sequence>
<evidence type="ECO:0000256" key="7">
    <source>
        <dbReference type="ARBA" id="ARBA00023002"/>
    </source>
</evidence>
<accession>A0A7X0PIP2</accession>
<feature type="domain" description="Molybdopterin dinucleotide-binding" evidence="11">
    <location>
        <begin position="645"/>
        <end position="752"/>
    </location>
</feature>
<dbReference type="InterPro" id="IPR009010">
    <property type="entry name" value="Asp_de-COase-like_dom_sf"/>
</dbReference>
<comment type="caution">
    <text evidence="12">The sequence shown here is derived from an EMBL/GenBank/DDBJ whole genome shotgun (WGS) entry which is preliminary data.</text>
</comment>
<dbReference type="CDD" id="cd02767">
    <property type="entry name" value="MopB_ydeP"/>
    <property type="match status" value="1"/>
</dbReference>
<dbReference type="Gene3D" id="3.40.50.740">
    <property type="match status" value="1"/>
</dbReference>
<evidence type="ECO:0000313" key="12">
    <source>
        <dbReference type="EMBL" id="MBB6562692.1"/>
    </source>
</evidence>
<dbReference type="InterPro" id="IPR006657">
    <property type="entry name" value="MoPterin_dinucl-bd_dom"/>
</dbReference>